<dbReference type="InterPro" id="IPR000515">
    <property type="entry name" value="MetI-like"/>
</dbReference>
<dbReference type="EMBL" id="JABBVZ010000165">
    <property type="protein sequence ID" value="NMP24868.1"/>
    <property type="molecule type" value="Genomic_DNA"/>
</dbReference>
<keyword evidence="5" id="KW-0029">Amino-acid transport</keyword>
<proteinExistence type="inferred from homology"/>
<dbReference type="NCBIfam" id="TIGR01726">
    <property type="entry name" value="HEQRo_perm_3TM"/>
    <property type="match status" value="1"/>
</dbReference>
<dbReference type="Proteomes" id="UP000533476">
    <property type="component" value="Unassembled WGS sequence"/>
</dbReference>
<keyword evidence="3" id="KW-1003">Cell membrane</keyword>
<accession>A0A7Y0L8B3</accession>
<protein>
    <submittedName>
        <fullName evidence="10">Amino acid ABC transporter permease</fullName>
    </submittedName>
</protein>
<organism evidence="10 11">
    <name type="scientific">Sulfobacillus harzensis</name>
    <dbReference type="NCBI Taxonomy" id="2729629"/>
    <lineage>
        <taxon>Bacteria</taxon>
        <taxon>Bacillati</taxon>
        <taxon>Bacillota</taxon>
        <taxon>Clostridia</taxon>
        <taxon>Eubacteriales</taxon>
        <taxon>Clostridiales Family XVII. Incertae Sedis</taxon>
        <taxon>Sulfobacillus</taxon>
    </lineage>
</organism>
<evidence type="ECO:0000256" key="2">
    <source>
        <dbReference type="ARBA" id="ARBA00022448"/>
    </source>
</evidence>
<dbReference type="GO" id="GO:0006865">
    <property type="term" value="P:amino acid transport"/>
    <property type="evidence" value="ECO:0007669"/>
    <property type="project" value="UniProtKB-KW"/>
</dbReference>
<dbReference type="GO" id="GO:0043190">
    <property type="term" value="C:ATP-binding cassette (ABC) transporter complex"/>
    <property type="evidence" value="ECO:0007669"/>
    <property type="project" value="InterPro"/>
</dbReference>
<dbReference type="InterPro" id="IPR043429">
    <property type="entry name" value="ArtM/GltK/GlnP/TcyL/YhdX-like"/>
</dbReference>
<keyword evidence="11" id="KW-1185">Reference proteome</keyword>
<evidence type="ECO:0000313" key="10">
    <source>
        <dbReference type="EMBL" id="NMP24868.1"/>
    </source>
</evidence>
<keyword evidence="4 8" id="KW-0812">Transmembrane</keyword>
<dbReference type="Pfam" id="PF00528">
    <property type="entry name" value="BPD_transp_1"/>
    <property type="match status" value="1"/>
</dbReference>
<dbReference type="SUPFAM" id="SSF161098">
    <property type="entry name" value="MetI-like"/>
    <property type="match status" value="1"/>
</dbReference>
<evidence type="ECO:0000313" key="11">
    <source>
        <dbReference type="Proteomes" id="UP000533476"/>
    </source>
</evidence>
<feature type="domain" description="ABC transmembrane type-1" evidence="9">
    <location>
        <begin position="19"/>
        <end position="207"/>
    </location>
</feature>
<dbReference type="PANTHER" id="PTHR30614">
    <property type="entry name" value="MEMBRANE COMPONENT OF AMINO ACID ABC TRANSPORTER"/>
    <property type="match status" value="1"/>
</dbReference>
<comment type="subcellular location">
    <subcellularLocation>
        <location evidence="1 8">Cell membrane</location>
        <topology evidence="1 8">Multi-pass membrane protein</topology>
    </subcellularLocation>
</comment>
<feature type="transmembrane region" description="Helical" evidence="8">
    <location>
        <begin position="20"/>
        <end position="42"/>
    </location>
</feature>
<feature type="transmembrane region" description="Helical" evidence="8">
    <location>
        <begin position="88"/>
        <end position="106"/>
    </location>
</feature>
<feature type="transmembrane region" description="Helical" evidence="8">
    <location>
        <begin position="162"/>
        <end position="183"/>
    </location>
</feature>
<evidence type="ECO:0000256" key="6">
    <source>
        <dbReference type="ARBA" id="ARBA00022989"/>
    </source>
</evidence>
<dbReference type="Gene3D" id="1.10.3720.10">
    <property type="entry name" value="MetI-like"/>
    <property type="match status" value="1"/>
</dbReference>
<feature type="transmembrane region" description="Helical" evidence="8">
    <location>
        <begin position="54"/>
        <end position="76"/>
    </location>
</feature>
<reference evidence="10 11" key="1">
    <citation type="submission" date="2020-04" db="EMBL/GenBank/DDBJ databases">
        <authorList>
            <person name="Zhang R."/>
            <person name="Schippers A."/>
        </authorList>
    </citation>
    <scope>NUCLEOTIDE SEQUENCE [LARGE SCALE GENOMIC DNA]</scope>
    <source>
        <strain evidence="10 11">DSM 109850</strain>
    </source>
</reference>
<evidence type="ECO:0000256" key="7">
    <source>
        <dbReference type="ARBA" id="ARBA00023136"/>
    </source>
</evidence>
<dbReference type="PANTHER" id="PTHR30614:SF0">
    <property type="entry name" value="L-CYSTINE TRANSPORT SYSTEM PERMEASE PROTEIN TCYL"/>
    <property type="match status" value="1"/>
</dbReference>
<keyword evidence="6 8" id="KW-1133">Transmembrane helix</keyword>
<evidence type="ECO:0000256" key="3">
    <source>
        <dbReference type="ARBA" id="ARBA00022475"/>
    </source>
</evidence>
<name>A0A7Y0L8B3_9FIRM</name>
<dbReference type="CDD" id="cd06261">
    <property type="entry name" value="TM_PBP2"/>
    <property type="match status" value="1"/>
</dbReference>
<evidence type="ECO:0000256" key="5">
    <source>
        <dbReference type="ARBA" id="ARBA00022970"/>
    </source>
</evidence>
<comment type="similarity">
    <text evidence="8">Belongs to the binding-protein-dependent transport system permease family.</text>
</comment>
<dbReference type="InterPro" id="IPR010065">
    <property type="entry name" value="AA_ABC_transptr_permease_3TM"/>
</dbReference>
<sequence length="219" mass="24013">MQTMLHAWIQYLPFFLKGVGVTLELTGASLAVALGFGFLLALARLSKIRILEGFATAFVEIIRAIPVLIILFWVYYGLPQFGVKLPGPLAAIVSLGAFYATLYGEIFRGGILGVDRGQREAAQALGMPSGTVMRKIILPQAFFAILPPSTNQLSNLIKDTSLVFTIGVADLMFQANAASANNFLPLDMLLLAGIIYFIFYLVLSKLLARWELNVQRRRG</sequence>
<keyword evidence="7 8" id="KW-0472">Membrane</keyword>
<evidence type="ECO:0000256" key="1">
    <source>
        <dbReference type="ARBA" id="ARBA00004651"/>
    </source>
</evidence>
<dbReference type="InterPro" id="IPR035906">
    <property type="entry name" value="MetI-like_sf"/>
</dbReference>
<dbReference type="AlphaFoldDB" id="A0A7Y0L8B3"/>
<comment type="caution">
    <text evidence="10">The sequence shown here is derived from an EMBL/GenBank/DDBJ whole genome shotgun (WGS) entry which is preliminary data.</text>
</comment>
<evidence type="ECO:0000256" key="4">
    <source>
        <dbReference type="ARBA" id="ARBA00022692"/>
    </source>
</evidence>
<keyword evidence="2 8" id="KW-0813">Transport</keyword>
<dbReference type="PROSITE" id="PS50928">
    <property type="entry name" value="ABC_TM1"/>
    <property type="match status" value="1"/>
</dbReference>
<evidence type="ECO:0000256" key="8">
    <source>
        <dbReference type="RuleBase" id="RU363032"/>
    </source>
</evidence>
<dbReference type="GO" id="GO:0022857">
    <property type="term" value="F:transmembrane transporter activity"/>
    <property type="evidence" value="ECO:0007669"/>
    <property type="project" value="InterPro"/>
</dbReference>
<feature type="transmembrane region" description="Helical" evidence="8">
    <location>
        <begin position="189"/>
        <end position="208"/>
    </location>
</feature>
<evidence type="ECO:0000259" key="9">
    <source>
        <dbReference type="PROSITE" id="PS50928"/>
    </source>
</evidence>
<gene>
    <name evidence="10" type="ORF">HIJ39_21410</name>
</gene>